<dbReference type="InterPro" id="IPR014016">
    <property type="entry name" value="UvrD-like_ATP-bd"/>
</dbReference>
<dbReference type="Gene3D" id="3.40.50.300">
    <property type="entry name" value="P-loop containing nucleotide triphosphate hydrolases"/>
    <property type="match status" value="2"/>
</dbReference>
<keyword evidence="2" id="KW-0378">Hydrolase</keyword>
<dbReference type="GO" id="GO:0003677">
    <property type="term" value="F:DNA binding"/>
    <property type="evidence" value="ECO:0007669"/>
    <property type="project" value="InterPro"/>
</dbReference>
<accession>A0A0F8VRR5</accession>
<reference evidence="11" key="1">
    <citation type="journal article" date="2015" name="Nature">
        <title>Complex archaea that bridge the gap between prokaryotes and eukaryotes.</title>
        <authorList>
            <person name="Spang A."/>
            <person name="Saw J.H."/>
            <person name="Jorgensen S.L."/>
            <person name="Zaremba-Niedzwiedzka K."/>
            <person name="Martijn J."/>
            <person name="Lind A.E."/>
            <person name="van Eijk R."/>
            <person name="Schleper C."/>
            <person name="Guy L."/>
            <person name="Ettema T.J."/>
        </authorList>
    </citation>
    <scope>NUCLEOTIDE SEQUENCE</scope>
</reference>
<feature type="domain" description="UvrD-like helicase ATP-binding" evidence="9">
    <location>
        <begin position="1"/>
        <end position="101"/>
    </location>
</feature>
<dbReference type="PANTHER" id="PTHR11070:SF2">
    <property type="entry name" value="ATP-DEPENDENT DNA HELICASE SRS2"/>
    <property type="match status" value="1"/>
</dbReference>
<evidence type="ECO:0000256" key="8">
    <source>
        <dbReference type="ARBA" id="ARBA00048988"/>
    </source>
</evidence>
<dbReference type="EMBL" id="LAZR01069778">
    <property type="protein sequence ID" value="KKK47043.1"/>
    <property type="molecule type" value="Genomic_DNA"/>
</dbReference>
<proteinExistence type="predicted"/>
<dbReference type="GO" id="GO:0000725">
    <property type="term" value="P:recombinational repair"/>
    <property type="evidence" value="ECO:0007669"/>
    <property type="project" value="TreeGrafter"/>
</dbReference>
<protein>
    <recommendedName>
        <fullName evidence="7">DNA 3'-5' helicase</fullName>
        <ecNumber evidence="7">5.6.2.4</ecNumber>
    </recommendedName>
</protein>
<evidence type="ECO:0000256" key="5">
    <source>
        <dbReference type="ARBA" id="ARBA00023235"/>
    </source>
</evidence>
<keyword evidence="3" id="KW-0347">Helicase</keyword>
<dbReference type="InterPro" id="IPR027417">
    <property type="entry name" value="P-loop_NTPase"/>
</dbReference>
<dbReference type="CDD" id="cd17932">
    <property type="entry name" value="DEXQc_UvrD"/>
    <property type="match status" value="1"/>
</dbReference>
<comment type="catalytic activity">
    <reaction evidence="6">
        <text>Couples ATP hydrolysis with the unwinding of duplex DNA by translocating in the 3'-5' direction.</text>
        <dbReference type="EC" id="5.6.2.4"/>
    </reaction>
</comment>
<evidence type="ECO:0000256" key="3">
    <source>
        <dbReference type="ARBA" id="ARBA00022806"/>
    </source>
</evidence>
<dbReference type="FunFam" id="1.10.486.10:FF:000003">
    <property type="entry name" value="ATP-dependent DNA helicase"/>
    <property type="match status" value="1"/>
</dbReference>
<dbReference type="GO" id="GO:0016787">
    <property type="term" value="F:hydrolase activity"/>
    <property type="evidence" value="ECO:0007669"/>
    <property type="project" value="UniProtKB-KW"/>
</dbReference>
<evidence type="ECO:0000313" key="11">
    <source>
        <dbReference type="EMBL" id="KKK47043.1"/>
    </source>
</evidence>
<feature type="non-terminal residue" evidence="11">
    <location>
        <position position="334"/>
    </location>
</feature>
<evidence type="ECO:0000256" key="1">
    <source>
        <dbReference type="ARBA" id="ARBA00022741"/>
    </source>
</evidence>
<dbReference type="EC" id="5.6.2.4" evidence="7"/>
<dbReference type="GO" id="GO:0033202">
    <property type="term" value="C:DNA helicase complex"/>
    <property type="evidence" value="ECO:0007669"/>
    <property type="project" value="TreeGrafter"/>
</dbReference>
<evidence type="ECO:0000256" key="4">
    <source>
        <dbReference type="ARBA" id="ARBA00022840"/>
    </source>
</evidence>
<dbReference type="Pfam" id="PF13361">
    <property type="entry name" value="UvrD_C"/>
    <property type="match status" value="1"/>
</dbReference>
<evidence type="ECO:0000256" key="7">
    <source>
        <dbReference type="ARBA" id="ARBA00034808"/>
    </source>
</evidence>
<evidence type="ECO:0000256" key="6">
    <source>
        <dbReference type="ARBA" id="ARBA00034617"/>
    </source>
</evidence>
<dbReference type="InterPro" id="IPR014017">
    <property type="entry name" value="DNA_helicase_UvrD-like_C"/>
</dbReference>
<keyword evidence="4" id="KW-0067">ATP-binding</keyword>
<keyword evidence="1" id="KW-0547">Nucleotide-binding</keyword>
<dbReference type="GO" id="GO:0005829">
    <property type="term" value="C:cytosol"/>
    <property type="evidence" value="ECO:0007669"/>
    <property type="project" value="TreeGrafter"/>
</dbReference>
<sequence>AMDFDDLIGQTIHLFEQNPEVIAEYRQKFKYIMVDEYQDTNPVQYRLIKLLAGEDANLTVVGDEDQSIYAFRMADIRNILEFEKDFPGATVIKMEQNYRSTERILEAANYLIAHNLSRKGKTLWTSNKEGALVNCYAASDEVDESSFLVQEIERVIEDEGYDYGDFAIFYRTHAQSRAVEEVLIRNNIPYRIFGGLRFYERMEIRDTLAYFRVLDNTDDSVSLKRIINVPKRGLGDRTLSKVEAFAMDHGIGLFEAACRVDEIDLSARFKAAIKDFVQLIEELRQARETATLTQLARMVWKKTGYMDQLKADGTRQSEVRIENLDEFLTVAQDY</sequence>
<gene>
    <name evidence="11" type="ORF">LCGC14_3159170</name>
</gene>
<dbReference type="PROSITE" id="PS51217">
    <property type="entry name" value="UVRD_HELICASE_CTER"/>
    <property type="match status" value="1"/>
</dbReference>
<keyword evidence="5" id="KW-0413">Isomerase</keyword>
<dbReference type="GO" id="GO:0043138">
    <property type="term" value="F:3'-5' DNA helicase activity"/>
    <property type="evidence" value="ECO:0007669"/>
    <property type="project" value="UniProtKB-EC"/>
</dbReference>
<dbReference type="SUPFAM" id="SSF52540">
    <property type="entry name" value="P-loop containing nucleoside triphosphate hydrolases"/>
    <property type="match status" value="1"/>
</dbReference>
<dbReference type="Gene3D" id="1.10.486.10">
    <property type="entry name" value="PCRA, domain 4"/>
    <property type="match status" value="1"/>
</dbReference>
<dbReference type="AlphaFoldDB" id="A0A0F8VRR5"/>
<dbReference type="PROSITE" id="PS51198">
    <property type="entry name" value="UVRD_HELICASE_ATP_BIND"/>
    <property type="match status" value="1"/>
</dbReference>
<comment type="catalytic activity">
    <reaction evidence="8">
        <text>ATP + H2O = ADP + phosphate + H(+)</text>
        <dbReference type="Rhea" id="RHEA:13065"/>
        <dbReference type="ChEBI" id="CHEBI:15377"/>
        <dbReference type="ChEBI" id="CHEBI:15378"/>
        <dbReference type="ChEBI" id="CHEBI:30616"/>
        <dbReference type="ChEBI" id="CHEBI:43474"/>
        <dbReference type="ChEBI" id="CHEBI:456216"/>
        <dbReference type="EC" id="5.6.2.4"/>
    </reaction>
</comment>
<evidence type="ECO:0000259" key="10">
    <source>
        <dbReference type="PROSITE" id="PS51217"/>
    </source>
</evidence>
<organism evidence="11">
    <name type="scientific">marine sediment metagenome</name>
    <dbReference type="NCBI Taxonomy" id="412755"/>
    <lineage>
        <taxon>unclassified sequences</taxon>
        <taxon>metagenomes</taxon>
        <taxon>ecological metagenomes</taxon>
    </lineage>
</organism>
<feature type="domain" description="UvrD-like helicase C-terminal" evidence="10">
    <location>
        <begin position="102"/>
        <end position="334"/>
    </location>
</feature>
<dbReference type="Pfam" id="PF00580">
    <property type="entry name" value="UvrD-helicase"/>
    <property type="match status" value="1"/>
</dbReference>
<dbReference type="GO" id="GO:0005524">
    <property type="term" value="F:ATP binding"/>
    <property type="evidence" value="ECO:0007669"/>
    <property type="project" value="UniProtKB-KW"/>
</dbReference>
<feature type="non-terminal residue" evidence="11">
    <location>
        <position position="1"/>
    </location>
</feature>
<evidence type="ECO:0000259" key="9">
    <source>
        <dbReference type="PROSITE" id="PS51198"/>
    </source>
</evidence>
<name>A0A0F8VRR5_9ZZZZ</name>
<dbReference type="PANTHER" id="PTHR11070">
    <property type="entry name" value="UVRD / RECB / PCRA DNA HELICASE FAMILY MEMBER"/>
    <property type="match status" value="1"/>
</dbReference>
<evidence type="ECO:0000256" key="2">
    <source>
        <dbReference type="ARBA" id="ARBA00022801"/>
    </source>
</evidence>
<comment type="caution">
    <text evidence="11">The sequence shown here is derived from an EMBL/GenBank/DDBJ whole genome shotgun (WGS) entry which is preliminary data.</text>
</comment>
<dbReference type="InterPro" id="IPR000212">
    <property type="entry name" value="DNA_helicase_UvrD/REP"/>
</dbReference>